<evidence type="ECO:0000256" key="4">
    <source>
        <dbReference type="ARBA" id="ARBA00032089"/>
    </source>
</evidence>
<dbReference type="PIRSF" id="PIRSF038471">
    <property type="entry name" value="MreC"/>
    <property type="match status" value="1"/>
</dbReference>
<keyword evidence="8" id="KW-1185">Reference proteome</keyword>
<dbReference type="GO" id="GO:0008360">
    <property type="term" value="P:regulation of cell shape"/>
    <property type="evidence" value="ECO:0007669"/>
    <property type="project" value="UniProtKB-KW"/>
</dbReference>
<dbReference type="Gene3D" id="1.20.5.490">
    <property type="entry name" value="Single helix bin"/>
    <property type="match status" value="1"/>
</dbReference>
<dbReference type="EMBL" id="UXAV01000044">
    <property type="protein sequence ID" value="VDC32612.1"/>
    <property type="molecule type" value="Genomic_DNA"/>
</dbReference>
<dbReference type="InterPro" id="IPR007221">
    <property type="entry name" value="MreC"/>
</dbReference>
<comment type="function">
    <text evidence="5">Involved in formation and maintenance of cell shape.</text>
</comment>
<accession>A0A3P5XD33</accession>
<protein>
    <recommendedName>
        <fullName evidence="2 5">Cell shape-determining protein MreC</fullName>
    </recommendedName>
    <alternativeName>
        <fullName evidence="4 5">Cell shape protein MreC</fullName>
    </alternativeName>
</protein>
<proteinExistence type="inferred from homology"/>
<dbReference type="GO" id="GO:0005886">
    <property type="term" value="C:plasma membrane"/>
    <property type="evidence" value="ECO:0007669"/>
    <property type="project" value="TreeGrafter"/>
</dbReference>
<dbReference type="InterPro" id="IPR042177">
    <property type="entry name" value="Cell/Rod_1"/>
</dbReference>
<reference evidence="7 8" key="1">
    <citation type="submission" date="2018-11" db="EMBL/GenBank/DDBJ databases">
        <authorList>
            <person name="Criscuolo A."/>
        </authorList>
    </citation>
    <scope>NUCLEOTIDE SEQUENCE [LARGE SCALE GENOMIC DNA]</scope>
    <source>
        <strain evidence="7">ATB-66</strain>
    </source>
</reference>
<dbReference type="OrthoDB" id="9792313at2"/>
<dbReference type="PANTHER" id="PTHR34138">
    <property type="entry name" value="CELL SHAPE-DETERMINING PROTEIN MREC"/>
    <property type="match status" value="1"/>
</dbReference>
<organism evidence="7 8">
    <name type="scientific">Filibacter tadaridae</name>
    <dbReference type="NCBI Taxonomy" id="2483811"/>
    <lineage>
        <taxon>Bacteria</taxon>
        <taxon>Bacillati</taxon>
        <taxon>Bacillota</taxon>
        <taxon>Bacilli</taxon>
        <taxon>Bacillales</taxon>
        <taxon>Caryophanaceae</taxon>
        <taxon>Filibacter</taxon>
    </lineage>
</organism>
<keyword evidence="3 5" id="KW-0133">Cell shape</keyword>
<evidence type="ECO:0000256" key="2">
    <source>
        <dbReference type="ARBA" id="ARBA00013855"/>
    </source>
</evidence>
<dbReference type="Gene3D" id="2.40.10.350">
    <property type="entry name" value="Rod shape-determining protein MreC, domain 2"/>
    <property type="match status" value="1"/>
</dbReference>
<name>A0A3P5XD33_9BACL</name>
<dbReference type="Pfam" id="PF04085">
    <property type="entry name" value="MreC"/>
    <property type="match status" value="1"/>
</dbReference>
<dbReference type="InterPro" id="IPR042175">
    <property type="entry name" value="Cell/Rod_MreC_2"/>
</dbReference>
<dbReference type="PANTHER" id="PTHR34138:SF1">
    <property type="entry name" value="CELL SHAPE-DETERMINING PROTEIN MREC"/>
    <property type="match status" value="1"/>
</dbReference>
<dbReference type="RefSeq" id="WP_124071611.1">
    <property type="nucleotide sequence ID" value="NZ_CBCRXF010000002.1"/>
</dbReference>
<feature type="domain" description="Rod shape-determining protein MreC beta-barrel core" evidence="6">
    <location>
        <begin position="123"/>
        <end position="273"/>
    </location>
</feature>
<comment type="similarity">
    <text evidence="1 5">Belongs to the MreC family.</text>
</comment>
<evidence type="ECO:0000256" key="5">
    <source>
        <dbReference type="PIRNR" id="PIRNR038471"/>
    </source>
</evidence>
<evidence type="ECO:0000313" key="7">
    <source>
        <dbReference type="EMBL" id="VDC32612.1"/>
    </source>
</evidence>
<sequence>MPRFFSNKRLILLLVGIIVLVAMISFSLRDRQHASLPEQIVKDVVGFGQSFFSKPAHYITGVIENIDGILNTYDENKTLKSRLSEYASGQAELADVRSENERLREIIGKEDNLRDYEPVHATVISRNPDQWEEKIIVDKGEVHGVGKNMAVITANGLVGKVILVNKFTSTIELLSTENRNFRVASVIPGKKSAFGLIEGYDPARGELIMKRIDSNFDVEVGQKVISSGLGGIFPQGLLIGEVTEISTDDYGLTKLAYIRPAANFAMLDHVIIAKRTSVIVDGTDGDSTAGVEGEEGS</sequence>
<dbReference type="Gene3D" id="2.40.10.340">
    <property type="entry name" value="Rod shape-determining protein MreC, domain 1"/>
    <property type="match status" value="1"/>
</dbReference>
<dbReference type="AlphaFoldDB" id="A0A3P5XD33"/>
<dbReference type="Proteomes" id="UP000270468">
    <property type="component" value="Unassembled WGS sequence"/>
</dbReference>
<gene>
    <name evidence="7" type="primary">mreC</name>
    <name evidence="7" type="ORF">FILTAD_02817</name>
</gene>
<evidence type="ECO:0000313" key="8">
    <source>
        <dbReference type="Proteomes" id="UP000270468"/>
    </source>
</evidence>
<evidence type="ECO:0000256" key="3">
    <source>
        <dbReference type="ARBA" id="ARBA00022960"/>
    </source>
</evidence>
<dbReference type="InterPro" id="IPR055342">
    <property type="entry name" value="MreC_beta-barrel_core"/>
</dbReference>
<evidence type="ECO:0000256" key="1">
    <source>
        <dbReference type="ARBA" id="ARBA00009369"/>
    </source>
</evidence>
<evidence type="ECO:0000259" key="6">
    <source>
        <dbReference type="Pfam" id="PF04085"/>
    </source>
</evidence>
<dbReference type="NCBIfam" id="TIGR00219">
    <property type="entry name" value="mreC"/>
    <property type="match status" value="1"/>
</dbReference>